<dbReference type="Proteomes" id="UP000093737">
    <property type="component" value="Unassembled WGS sequence"/>
</dbReference>
<gene>
    <name evidence="1" type="ORF">A8145_22780</name>
</gene>
<dbReference type="AlphaFoldDB" id="A0A6M7TZR0"/>
<evidence type="ECO:0000313" key="2">
    <source>
        <dbReference type="Proteomes" id="UP000093737"/>
    </source>
</evidence>
<proteinExistence type="predicted"/>
<comment type="caution">
    <text evidence="1">The sequence shown here is derived from an EMBL/GenBank/DDBJ whole genome shotgun (WGS) entry which is preliminary data.</text>
</comment>
<evidence type="ECO:0000313" key="1">
    <source>
        <dbReference type="EMBL" id="OBQ60763.1"/>
    </source>
</evidence>
<dbReference type="EMBL" id="LYTK01000021">
    <property type="protein sequence ID" value="OBQ60763.1"/>
    <property type="molecule type" value="Genomic_DNA"/>
</dbReference>
<accession>A0A6M7TZR0</accession>
<organism evidence="1 2">
    <name type="scientific">Rhizobium loti</name>
    <name type="common">Mesorhizobium loti</name>
    <dbReference type="NCBI Taxonomy" id="381"/>
    <lineage>
        <taxon>Bacteria</taxon>
        <taxon>Pseudomonadati</taxon>
        <taxon>Pseudomonadota</taxon>
        <taxon>Alphaproteobacteria</taxon>
        <taxon>Hyphomicrobiales</taxon>
        <taxon>Phyllobacteriaceae</taxon>
        <taxon>Mesorhizobium</taxon>
    </lineage>
</organism>
<dbReference type="PROSITE" id="PS51257">
    <property type="entry name" value="PROKAR_LIPOPROTEIN"/>
    <property type="match status" value="1"/>
</dbReference>
<protein>
    <submittedName>
        <fullName evidence="1">Uncharacterized protein</fullName>
    </submittedName>
</protein>
<name>A0A6M7TZR0_RHILI</name>
<reference evidence="1 2" key="1">
    <citation type="submission" date="2016-05" db="EMBL/GenBank/DDBJ databases">
        <authorList>
            <person name="Ramsay J.P."/>
        </authorList>
    </citation>
    <scope>NUCLEOTIDE SEQUENCE [LARGE SCALE GENOMIC DNA]</scope>
    <source>
        <strain evidence="1 2">NZP2042</strain>
    </source>
</reference>
<sequence>MRSFQMEKYVWASVLYYTVAVAASALLVAACMSGLGILWTLIAIFGYVALIVSLEMWQRRRHPRSVHQIELAKWRLDS</sequence>